<evidence type="ECO:0000313" key="2">
    <source>
        <dbReference type="Proteomes" id="UP001165085"/>
    </source>
</evidence>
<organism evidence="1 2">
    <name type="scientific">Triparma strigata</name>
    <dbReference type="NCBI Taxonomy" id="1606541"/>
    <lineage>
        <taxon>Eukaryota</taxon>
        <taxon>Sar</taxon>
        <taxon>Stramenopiles</taxon>
        <taxon>Ochrophyta</taxon>
        <taxon>Bolidophyceae</taxon>
        <taxon>Parmales</taxon>
        <taxon>Triparmaceae</taxon>
        <taxon>Triparma</taxon>
    </lineage>
</organism>
<comment type="caution">
    <text evidence="1">The sequence shown here is derived from an EMBL/GenBank/DDBJ whole genome shotgun (WGS) entry which is preliminary data.</text>
</comment>
<gene>
    <name evidence="1" type="ORF">TrST_g3936</name>
</gene>
<name>A0A9W7BCI5_9STRA</name>
<sequence>MVAQSPLERFPLFDVRGVFDIFRGREQPVVVELRNVSWPQDVGLRPLDDSWLRQFVAAKPSVAVQLVSRRISSKEPEKQAAVGDVYWRPFEFPYLKRKDLAESLVKYGRAIPEAAGLDSHPIIDGVNYEMNLDGSKEVGVLQNDVRRMRTLNDLEEEARKNQRGCWSGVHFEEEEQTHTIFSMLIKSIKSVFGRLRSK</sequence>
<evidence type="ECO:0000313" key="1">
    <source>
        <dbReference type="EMBL" id="GMH88481.1"/>
    </source>
</evidence>
<keyword evidence="2" id="KW-1185">Reference proteome</keyword>
<proteinExistence type="predicted"/>
<protein>
    <submittedName>
        <fullName evidence="1">Uncharacterized protein</fullName>
    </submittedName>
</protein>
<accession>A0A9W7BCI5</accession>
<dbReference type="AlphaFoldDB" id="A0A9W7BCI5"/>
<reference evidence="2" key="1">
    <citation type="journal article" date="2023" name="Commun. Biol.">
        <title>Genome analysis of Parmales, the sister group of diatoms, reveals the evolutionary specialization of diatoms from phago-mixotrophs to photoautotrophs.</title>
        <authorList>
            <person name="Ban H."/>
            <person name="Sato S."/>
            <person name="Yoshikawa S."/>
            <person name="Yamada K."/>
            <person name="Nakamura Y."/>
            <person name="Ichinomiya M."/>
            <person name="Sato N."/>
            <person name="Blanc-Mathieu R."/>
            <person name="Endo H."/>
            <person name="Kuwata A."/>
            <person name="Ogata H."/>
        </authorList>
    </citation>
    <scope>NUCLEOTIDE SEQUENCE [LARGE SCALE GENOMIC DNA]</scope>
    <source>
        <strain evidence="2">NIES 3701</strain>
    </source>
</reference>
<dbReference type="Proteomes" id="UP001165085">
    <property type="component" value="Unassembled WGS sequence"/>
</dbReference>
<dbReference type="EMBL" id="BRXY01000343">
    <property type="protein sequence ID" value="GMH88481.1"/>
    <property type="molecule type" value="Genomic_DNA"/>
</dbReference>